<dbReference type="InterPro" id="IPR012337">
    <property type="entry name" value="RNaseH-like_sf"/>
</dbReference>
<dbReference type="GO" id="GO:0000176">
    <property type="term" value="C:nuclear exosome (RNase complex)"/>
    <property type="evidence" value="ECO:0007669"/>
    <property type="project" value="TreeGrafter"/>
</dbReference>
<reference evidence="2" key="1">
    <citation type="submission" date="2021-02" db="EMBL/GenBank/DDBJ databases">
        <authorList>
            <person name="Dougan E. K."/>
            <person name="Rhodes N."/>
            <person name="Thang M."/>
            <person name="Chan C."/>
        </authorList>
    </citation>
    <scope>NUCLEOTIDE SEQUENCE</scope>
</reference>
<feature type="domain" description="3'-5' exonuclease" evidence="1">
    <location>
        <begin position="44"/>
        <end position="222"/>
    </location>
</feature>
<dbReference type="GO" id="GO:0003727">
    <property type="term" value="F:single-stranded RNA binding"/>
    <property type="evidence" value="ECO:0007669"/>
    <property type="project" value="TreeGrafter"/>
</dbReference>
<dbReference type="Gene3D" id="3.30.420.10">
    <property type="entry name" value="Ribonuclease H-like superfamily/Ribonuclease H"/>
    <property type="match status" value="1"/>
</dbReference>
<dbReference type="GO" id="GO:0071039">
    <property type="term" value="P:nuclear polyadenylation-dependent CUT catabolic process"/>
    <property type="evidence" value="ECO:0007669"/>
    <property type="project" value="TreeGrafter"/>
</dbReference>
<dbReference type="PANTHER" id="PTHR12124">
    <property type="entry name" value="POLYMYOSITIS/SCLERODERMA AUTOANTIGEN-RELATED"/>
    <property type="match status" value="1"/>
</dbReference>
<dbReference type="InterPro" id="IPR036397">
    <property type="entry name" value="RNaseH_sf"/>
</dbReference>
<dbReference type="EMBL" id="CAJNJA010062275">
    <property type="protein sequence ID" value="CAE7876180.1"/>
    <property type="molecule type" value="Genomic_DNA"/>
</dbReference>
<evidence type="ECO:0000313" key="3">
    <source>
        <dbReference type="Proteomes" id="UP000601435"/>
    </source>
</evidence>
<dbReference type="GO" id="GO:0071044">
    <property type="term" value="P:histone mRNA catabolic process"/>
    <property type="evidence" value="ECO:0007669"/>
    <property type="project" value="TreeGrafter"/>
</dbReference>
<gene>
    <name evidence="2" type="primary">RRP6L3</name>
    <name evidence="2" type="ORF">SNEC2469_LOCUS28543</name>
</gene>
<dbReference type="InterPro" id="IPR002562">
    <property type="entry name" value="3'-5'_exonuclease_dom"/>
</dbReference>
<dbReference type="GO" id="GO:0005730">
    <property type="term" value="C:nucleolus"/>
    <property type="evidence" value="ECO:0007669"/>
    <property type="project" value="TreeGrafter"/>
</dbReference>
<dbReference type="InterPro" id="IPR045092">
    <property type="entry name" value="Rrp6-like"/>
</dbReference>
<dbReference type="GO" id="GO:0071051">
    <property type="term" value="P:poly(A)-dependent snoRNA 3'-end processing"/>
    <property type="evidence" value="ECO:0007669"/>
    <property type="project" value="TreeGrafter"/>
</dbReference>
<dbReference type="AlphaFoldDB" id="A0A813ARG9"/>
<sequence length="333" mass="37561">MQIDELRHALDGYKAKSCGIKTQVLDLKASDLETCRPLSAENCIEFVDTLDALQRCSHVLSRSSVVGVDVERHWLQSYKGYVCLIQVSTAKAGGKAFLVDSLCFSHEQVGTSELRSVLENPSILKVFHAAANDISWLREEFSIDLRCTLDTQALAHCLGCPIQKLTDQWSAFCNVHASADLKSRLQCSDWRRRPLAPVQVVYAAADSYCLLRIASFLLRVAALRCPSDFENTWVYRNSRSYSKRSSQPALDSIGCSIESPREQCLGICELVQHVVLLSSHAYTLRERFSRYLCSPLLRLLHPCWNAVVTWPRHEFANHGAGRPRVRKFCVSLR</sequence>
<dbReference type="GO" id="GO:0000175">
    <property type="term" value="F:3'-5'-RNA exonuclease activity"/>
    <property type="evidence" value="ECO:0007669"/>
    <property type="project" value="InterPro"/>
</dbReference>
<evidence type="ECO:0000313" key="2">
    <source>
        <dbReference type="EMBL" id="CAE7876180.1"/>
    </source>
</evidence>
<dbReference type="GO" id="GO:0071038">
    <property type="term" value="P:TRAMP-dependent tRNA surveillance pathway"/>
    <property type="evidence" value="ECO:0007669"/>
    <property type="project" value="TreeGrafter"/>
</dbReference>
<proteinExistence type="predicted"/>
<keyword evidence="3" id="KW-1185">Reference proteome</keyword>
<dbReference type="GO" id="GO:0071036">
    <property type="term" value="P:nuclear polyadenylation-dependent snoRNA catabolic process"/>
    <property type="evidence" value="ECO:0007669"/>
    <property type="project" value="TreeGrafter"/>
</dbReference>
<dbReference type="Proteomes" id="UP000601435">
    <property type="component" value="Unassembled WGS sequence"/>
</dbReference>
<dbReference type="GO" id="GO:0000467">
    <property type="term" value="P:exonucleolytic trimming to generate mature 3'-end of 5.8S rRNA from tricistronic rRNA transcript (SSU-rRNA, 5.8S rRNA, LSU-rRNA)"/>
    <property type="evidence" value="ECO:0007669"/>
    <property type="project" value="InterPro"/>
</dbReference>
<dbReference type="OrthoDB" id="2250022at2759"/>
<protein>
    <submittedName>
        <fullName evidence="2">RRP6L3 protein</fullName>
    </submittedName>
</protein>
<evidence type="ECO:0000259" key="1">
    <source>
        <dbReference type="SMART" id="SM00474"/>
    </source>
</evidence>
<dbReference type="GO" id="GO:0071037">
    <property type="term" value="P:nuclear polyadenylation-dependent snRNA catabolic process"/>
    <property type="evidence" value="ECO:0007669"/>
    <property type="project" value="TreeGrafter"/>
</dbReference>
<dbReference type="SMART" id="SM00474">
    <property type="entry name" value="35EXOc"/>
    <property type="match status" value="1"/>
</dbReference>
<name>A0A813ARG9_9DINO</name>
<dbReference type="PANTHER" id="PTHR12124:SF68">
    <property type="entry name" value="PROTEIN RRP6-LIKE 3"/>
    <property type="match status" value="1"/>
</dbReference>
<dbReference type="GO" id="GO:0071035">
    <property type="term" value="P:nuclear polyadenylation-dependent rRNA catabolic process"/>
    <property type="evidence" value="ECO:0007669"/>
    <property type="project" value="TreeGrafter"/>
</dbReference>
<dbReference type="Pfam" id="PF01612">
    <property type="entry name" value="DNA_pol_A_exo1"/>
    <property type="match status" value="1"/>
</dbReference>
<organism evidence="2 3">
    <name type="scientific">Symbiodinium necroappetens</name>
    <dbReference type="NCBI Taxonomy" id="1628268"/>
    <lineage>
        <taxon>Eukaryota</taxon>
        <taxon>Sar</taxon>
        <taxon>Alveolata</taxon>
        <taxon>Dinophyceae</taxon>
        <taxon>Suessiales</taxon>
        <taxon>Symbiodiniaceae</taxon>
        <taxon>Symbiodinium</taxon>
    </lineage>
</organism>
<dbReference type="SUPFAM" id="SSF53098">
    <property type="entry name" value="Ribonuclease H-like"/>
    <property type="match status" value="1"/>
</dbReference>
<dbReference type="GO" id="GO:0071040">
    <property type="term" value="P:nuclear polyadenylation-dependent antisense transcript catabolic process"/>
    <property type="evidence" value="ECO:0007669"/>
    <property type="project" value="TreeGrafter"/>
</dbReference>
<comment type="caution">
    <text evidence="2">The sequence shown here is derived from an EMBL/GenBank/DDBJ whole genome shotgun (WGS) entry which is preliminary data.</text>
</comment>
<accession>A0A813ARG9</accession>